<proteinExistence type="predicted"/>
<evidence type="ECO:0000313" key="3">
    <source>
        <dbReference type="Proteomes" id="UP001501627"/>
    </source>
</evidence>
<feature type="region of interest" description="Disordered" evidence="1">
    <location>
        <begin position="31"/>
        <end position="71"/>
    </location>
</feature>
<keyword evidence="3" id="KW-1185">Reference proteome</keyword>
<feature type="compositionally biased region" description="Basic and acidic residues" evidence="1">
    <location>
        <begin position="49"/>
        <end position="71"/>
    </location>
</feature>
<accession>A0ABP7RUX7</accession>
<gene>
    <name evidence="2" type="ORF">GCM10022279_28160</name>
</gene>
<protein>
    <submittedName>
        <fullName evidence="2">Uncharacterized protein</fullName>
    </submittedName>
</protein>
<name>A0ABP7RUX7_9BURK</name>
<comment type="caution">
    <text evidence="2">The sequence shown here is derived from an EMBL/GenBank/DDBJ whole genome shotgun (WGS) entry which is preliminary data.</text>
</comment>
<organism evidence="2 3">
    <name type="scientific">Comamonas faecalis</name>
    <dbReference type="NCBI Taxonomy" id="1387849"/>
    <lineage>
        <taxon>Bacteria</taxon>
        <taxon>Pseudomonadati</taxon>
        <taxon>Pseudomonadota</taxon>
        <taxon>Betaproteobacteria</taxon>
        <taxon>Burkholderiales</taxon>
        <taxon>Comamonadaceae</taxon>
        <taxon>Comamonas</taxon>
    </lineage>
</organism>
<dbReference type="EMBL" id="BAABBP010000031">
    <property type="protein sequence ID" value="GAA4002596.1"/>
    <property type="molecule type" value="Genomic_DNA"/>
</dbReference>
<evidence type="ECO:0000256" key="1">
    <source>
        <dbReference type="SAM" id="MobiDB-lite"/>
    </source>
</evidence>
<sequence length="86" mass="9465">MGVLLPLATQAAPEEPRPYSALDTVRRAQVGTHSPRLAPPVRVAPAEPLSKRPEPSRFERMDCRPDPSRPLERAIACTPTEAEKVK</sequence>
<feature type="compositionally biased region" description="Low complexity" evidence="1">
    <location>
        <begin position="35"/>
        <end position="48"/>
    </location>
</feature>
<evidence type="ECO:0000313" key="2">
    <source>
        <dbReference type="EMBL" id="GAA4002596.1"/>
    </source>
</evidence>
<dbReference type="Proteomes" id="UP001501627">
    <property type="component" value="Unassembled WGS sequence"/>
</dbReference>
<reference evidence="3" key="1">
    <citation type="journal article" date="2019" name="Int. J. Syst. Evol. Microbiol.">
        <title>The Global Catalogue of Microorganisms (GCM) 10K type strain sequencing project: providing services to taxonomists for standard genome sequencing and annotation.</title>
        <authorList>
            <consortium name="The Broad Institute Genomics Platform"/>
            <consortium name="The Broad Institute Genome Sequencing Center for Infectious Disease"/>
            <person name="Wu L."/>
            <person name="Ma J."/>
        </authorList>
    </citation>
    <scope>NUCLEOTIDE SEQUENCE [LARGE SCALE GENOMIC DNA]</scope>
    <source>
        <strain evidence="3">JCM 17561</strain>
    </source>
</reference>